<evidence type="ECO:0000256" key="1">
    <source>
        <dbReference type="SAM" id="MobiDB-lite"/>
    </source>
</evidence>
<sequence length="84" mass="10056">MIKQICEADSPARFSTFMQLCCTKNKQLCFQLQFLGINLFNRNLRIELDIHTKKRYRYGLSNKNREKLNSLSRPKMRKKKEVSN</sequence>
<proteinExistence type="predicted"/>
<protein>
    <submittedName>
        <fullName evidence="2">Uncharacterized protein</fullName>
    </submittedName>
</protein>
<reference evidence="2" key="1">
    <citation type="submission" date="2018-02" db="EMBL/GenBank/DDBJ databases">
        <title>Rhizophora mucronata_Transcriptome.</title>
        <authorList>
            <person name="Meera S.P."/>
            <person name="Sreeshan A."/>
            <person name="Augustine A."/>
        </authorList>
    </citation>
    <scope>NUCLEOTIDE SEQUENCE</scope>
    <source>
        <tissue evidence="2">Leaf</tissue>
    </source>
</reference>
<organism evidence="2">
    <name type="scientific">Rhizophora mucronata</name>
    <name type="common">Asiatic mangrove</name>
    <dbReference type="NCBI Taxonomy" id="61149"/>
    <lineage>
        <taxon>Eukaryota</taxon>
        <taxon>Viridiplantae</taxon>
        <taxon>Streptophyta</taxon>
        <taxon>Embryophyta</taxon>
        <taxon>Tracheophyta</taxon>
        <taxon>Spermatophyta</taxon>
        <taxon>Magnoliopsida</taxon>
        <taxon>eudicotyledons</taxon>
        <taxon>Gunneridae</taxon>
        <taxon>Pentapetalae</taxon>
        <taxon>rosids</taxon>
        <taxon>fabids</taxon>
        <taxon>Malpighiales</taxon>
        <taxon>Rhizophoraceae</taxon>
        <taxon>Rhizophora</taxon>
    </lineage>
</organism>
<dbReference type="AlphaFoldDB" id="A0A2P2IXE0"/>
<feature type="compositionally biased region" description="Basic residues" evidence="1">
    <location>
        <begin position="74"/>
        <end position="84"/>
    </location>
</feature>
<name>A0A2P2IXE0_RHIMU</name>
<feature type="region of interest" description="Disordered" evidence="1">
    <location>
        <begin position="64"/>
        <end position="84"/>
    </location>
</feature>
<dbReference type="EMBL" id="GGEC01005401">
    <property type="protein sequence ID" value="MBW85884.1"/>
    <property type="molecule type" value="Transcribed_RNA"/>
</dbReference>
<accession>A0A2P2IXE0</accession>
<evidence type="ECO:0000313" key="2">
    <source>
        <dbReference type="EMBL" id="MBW85884.1"/>
    </source>
</evidence>